<protein>
    <submittedName>
        <fullName evidence="2">Uncharacterized protein</fullName>
    </submittedName>
</protein>
<gene>
    <name evidence="2" type="ORF">AVDCRST_MAG17-444</name>
</gene>
<organism evidence="2">
    <name type="scientific">uncultured Solirubrobacterales bacterium</name>
    <dbReference type="NCBI Taxonomy" id="768556"/>
    <lineage>
        <taxon>Bacteria</taxon>
        <taxon>Bacillati</taxon>
        <taxon>Actinomycetota</taxon>
        <taxon>Thermoleophilia</taxon>
        <taxon>Solirubrobacterales</taxon>
        <taxon>environmental samples</taxon>
    </lineage>
</organism>
<feature type="compositionally biased region" description="Basic and acidic residues" evidence="1">
    <location>
        <begin position="28"/>
        <end position="38"/>
    </location>
</feature>
<sequence>APARSSIRTASQPLVAPCAATRAGARSPRREAASRASS</sequence>
<feature type="non-terminal residue" evidence="2">
    <location>
        <position position="1"/>
    </location>
</feature>
<dbReference type="EMBL" id="CADCVV010000032">
    <property type="protein sequence ID" value="CAA9485583.1"/>
    <property type="molecule type" value="Genomic_DNA"/>
</dbReference>
<evidence type="ECO:0000256" key="1">
    <source>
        <dbReference type="SAM" id="MobiDB-lite"/>
    </source>
</evidence>
<dbReference type="AlphaFoldDB" id="A0A6J4RZC2"/>
<feature type="non-terminal residue" evidence="2">
    <location>
        <position position="38"/>
    </location>
</feature>
<feature type="region of interest" description="Disordered" evidence="1">
    <location>
        <begin position="1"/>
        <end position="38"/>
    </location>
</feature>
<proteinExistence type="predicted"/>
<feature type="compositionally biased region" description="Polar residues" evidence="1">
    <location>
        <begin position="1"/>
        <end position="12"/>
    </location>
</feature>
<reference evidence="2" key="1">
    <citation type="submission" date="2020-02" db="EMBL/GenBank/DDBJ databases">
        <authorList>
            <person name="Meier V. D."/>
        </authorList>
    </citation>
    <scope>NUCLEOTIDE SEQUENCE</scope>
    <source>
        <strain evidence="2">AVDCRST_MAG17</strain>
    </source>
</reference>
<name>A0A6J4RZC2_9ACTN</name>
<evidence type="ECO:0000313" key="2">
    <source>
        <dbReference type="EMBL" id="CAA9485583.1"/>
    </source>
</evidence>
<accession>A0A6J4RZC2</accession>